<comment type="caution">
    <text evidence="2">The sequence shown here is derived from an EMBL/GenBank/DDBJ whole genome shotgun (WGS) entry which is preliminary data.</text>
</comment>
<name>A0A8J4QQ15_9ROSI</name>
<organism evidence="2 3">
    <name type="scientific">Castanea mollissima</name>
    <name type="common">Chinese chestnut</name>
    <dbReference type="NCBI Taxonomy" id="60419"/>
    <lineage>
        <taxon>Eukaryota</taxon>
        <taxon>Viridiplantae</taxon>
        <taxon>Streptophyta</taxon>
        <taxon>Embryophyta</taxon>
        <taxon>Tracheophyta</taxon>
        <taxon>Spermatophyta</taxon>
        <taxon>Magnoliopsida</taxon>
        <taxon>eudicotyledons</taxon>
        <taxon>Gunneridae</taxon>
        <taxon>Pentapetalae</taxon>
        <taxon>rosids</taxon>
        <taxon>fabids</taxon>
        <taxon>Fagales</taxon>
        <taxon>Fagaceae</taxon>
        <taxon>Castanea</taxon>
    </lineage>
</organism>
<feature type="compositionally biased region" description="Polar residues" evidence="1">
    <location>
        <begin position="26"/>
        <end position="35"/>
    </location>
</feature>
<evidence type="ECO:0000313" key="3">
    <source>
        <dbReference type="Proteomes" id="UP000737018"/>
    </source>
</evidence>
<dbReference type="AlphaFoldDB" id="A0A8J4QQ15"/>
<evidence type="ECO:0000313" key="2">
    <source>
        <dbReference type="EMBL" id="KAF3956886.1"/>
    </source>
</evidence>
<proteinExistence type="predicted"/>
<dbReference type="Proteomes" id="UP000737018">
    <property type="component" value="Unassembled WGS sequence"/>
</dbReference>
<protein>
    <submittedName>
        <fullName evidence="2">Uncharacterized protein</fullName>
    </submittedName>
</protein>
<dbReference type="EMBL" id="JRKL02002966">
    <property type="protein sequence ID" value="KAF3956886.1"/>
    <property type="molecule type" value="Genomic_DNA"/>
</dbReference>
<accession>A0A8J4QQ15</accession>
<gene>
    <name evidence="2" type="ORF">CMV_018038</name>
</gene>
<keyword evidence="3" id="KW-1185">Reference proteome</keyword>
<sequence length="70" mass="7974">MIPPPRCNVEQACESEHRTPAGDSWSWRSSKNQKSSENVAGYGLLRMLMKYYLQIWDQVKFGASCAAHLN</sequence>
<feature type="region of interest" description="Disordered" evidence="1">
    <location>
        <begin position="1"/>
        <end position="35"/>
    </location>
</feature>
<evidence type="ECO:0000256" key="1">
    <source>
        <dbReference type="SAM" id="MobiDB-lite"/>
    </source>
</evidence>
<reference evidence="2" key="1">
    <citation type="submission" date="2020-03" db="EMBL/GenBank/DDBJ databases">
        <title>Castanea mollissima Vanexum genome sequencing.</title>
        <authorList>
            <person name="Staton M."/>
        </authorList>
    </citation>
    <scope>NUCLEOTIDE SEQUENCE</scope>
    <source>
        <tissue evidence="2">Leaf</tissue>
    </source>
</reference>